<evidence type="ECO:0000313" key="6">
    <source>
        <dbReference type="Proteomes" id="UP001516023"/>
    </source>
</evidence>
<feature type="compositionally biased region" description="Low complexity" evidence="3">
    <location>
        <begin position="314"/>
        <end position="329"/>
    </location>
</feature>
<feature type="compositionally biased region" description="Acidic residues" evidence="3">
    <location>
        <begin position="1190"/>
        <end position="1204"/>
    </location>
</feature>
<dbReference type="CDD" id="cd06503">
    <property type="entry name" value="ATP-synt_Fo_b"/>
    <property type="match status" value="1"/>
</dbReference>
<dbReference type="InterPro" id="IPR050935">
    <property type="entry name" value="Bromo_chromatin_reader"/>
</dbReference>
<dbReference type="GO" id="GO:0010468">
    <property type="term" value="P:regulation of gene expression"/>
    <property type="evidence" value="ECO:0007669"/>
    <property type="project" value="UniProtKB-ARBA"/>
</dbReference>
<dbReference type="EMBL" id="JABMIG020000028">
    <property type="protein sequence ID" value="KAL3801262.1"/>
    <property type="molecule type" value="Genomic_DNA"/>
</dbReference>
<feature type="compositionally biased region" description="Basic and acidic residues" evidence="3">
    <location>
        <begin position="1171"/>
        <end position="1181"/>
    </location>
</feature>
<dbReference type="InterPro" id="IPR027353">
    <property type="entry name" value="NET_dom"/>
</dbReference>
<feature type="domain" description="NET" evidence="4">
    <location>
        <begin position="1035"/>
        <end position="1115"/>
    </location>
</feature>
<dbReference type="PANTHER" id="PTHR22880">
    <property type="entry name" value="FALZ-RELATED BROMODOMAIN-CONTAINING PROTEINS"/>
    <property type="match status" value="1"/>
</dbReference>
<feature type="compositionally biased region" description="Polar residues" evidence="3">
    <location>
        <begin position="979"/>
        <end position="997"/>
    </location>
</feature>
<evidence type="ECO:0000256" key="3">
    <source>
        <dbReference type="SAM" id="MobiDB-lite"/>
    </source>
</evidence>
<dbReference type="Gene3D" id="1.20.920.10">
    <property type="entry name" value="Bromodomain-like"/>
    <property type="match status" value="1"/>
</dbReference>
<dbReference type="SUPFAM" id="SSF47370">
    <property type="entry name" value="Bromodomain"/>
    <property type="match status" value="1"/>
</dbReference>
<feature type="compositionally biased region" description="Basic residues" evidence="3">
    <location>
        <begin position="1110"/>
        <end position="1120"/>
    </location>
</feature>
<feature type="compositionally biased region" description="Low complexity" evidence="3">
    <location>
        <begin position="23"/>
        <end position="45"/>
    </location>
</feature>
<dbReference type="InterPro" id="IPR036427">
    <property type="entry name" value="Bromodomain-like_sf"/>
</dbReference>
<evidence type="ECO:0000313" key="5">
    <source>
        <dbReference type="EMBL" id="KAL3801262.1"/>
    </source>
</evidence>
<feature type="compositionally biased region" description="Low complexity" evidence="3">
    <location>
        <begin position="71"/>
        <end position="87"/>
    </location>
</feature>
<feature type="region of interest" description="Disordered" evidence="3">
    <location>
        <begin position="979"/>
        <end position="1040"/>
    </location>
</feature>
<dbReference type="Gene3D" id="1.20.1270.220">
    <property type="match status" value="1"/>
</dbReference>
<keyword evidence="6" id="KW-1185">Reference proteome</keyword>
<dbReference type="Proteomes" id="UP001516023">
    <property type="component" value="Unassembled WGS sequence"/>
</dbReference>
<organism evidence="5 6">
    <name type="scientific">Cyclotella cryptica</name>
    <dbReference type="NCBI Taxonomy" id="29204"/>
    <lineage>
        <taxon>Eukaryota</taxon>
        <taxon>Sar</taxon>
        <taxon>Stramenopiles</taxon>
        <taxon>Ochrophyta</taxon>
        <taxon>Bacillariophyta</taxon>
        <taxon>Coscinodiscophyceae</taxon>
        <taxon>Thalassiosirophycidae</taxon>
        <taxon>Stephanodiscales</taxon>
        <taxon>Stephanodiscaceae</taxon>
        <taxon>Cyclotella</taxon>
    </lineage>
</organism>
<feature type="region of interest" description="Disordered" evidence="3">
    <location>
        <begin position="1103"/>
        <end position="1259"/>
    </location>
</feature>
<gene>
    <name evidence="5" type="ORF">HJC23_012662</name>
</gene>
<evidence type="ECO:0000256" key="2">
    <source>
        <dbReference type="SAM" id="Coils"/>
    </source>
</evidence>
<reference evidence="5 6" key="1">
    <citation type="journal article" date="2020" name="G3 (Bethesda)">
        <title>Improved Reference Genome for Cyclotella cryptica CCMP332, a Model for Cell Wall Morphogenesis, Salinity Adaptation, and Lipid Production in Diatoms (Bacillariophyta).</title>
        <authorList>
            <person name="Roberts W.R."/>
            <person name="Downey K.M."/>
            <person name="Ruck E.C."/>
            <person name="Traller J.C."/>
            <person name="Alverson A.J."/>
        </authorList>
    </citation>
    <scope>NUCLEOTIDE SEQUENCE [LARGE SCALE GENOMIC DNA]</scope>
    <source>
        <strain evidence="5 6">CCMP332</strain>
    </source>
</reference>
<comment type="caution">
    <text evidence="5">The sequence shown here is derived from an EMBL/GenBank/DDBJ whole genome shotgun (WGS) entry which is preliminary data.</text>
</comment>
<accession>A0ABD3QMA7</accession>
<dbReference type="PANTHER" id="PTHR22880:SF225">
    <property type="entry name" value="BROMODOMAIN-CONTAINING PROTEIN BET-1-RELATED"/>
    <property type="match status" value="1"/>
</dbReference>
<dbReference type="InterPro" id="IPR038336">
    <property type="entry name" value="NET_sf"/>
</dbReference>
<name>A0ABD3QMA7_9STRA</name>
<feature type="region of interest" description="Disordered" evidence="3">
    <location>
        <begin position="293"/>
        <end position="339"/>
    </location>
</feature>
<feature type="region of interest" description="Disordered" evidence="3">
    <location>
        <begin position="16"/>
        <end position="173"/>
    </location>
</feature>
<feature type="compositionally biased region" description="Basic and acidic residues" evidence="3">
    <location>
        <begin position="907"/>
        <end position="921"/>
    </location>
</feature>
<keyword evidence="2" id="KW-0175">Coiled coil</keyword>
<evidence type="ECO:0000259" key="4">
    <source>
        <dbReference type="PROSITE" id="PS51525"/>
    </source>
</evidence>
<keyword evidence="1" id="KW-0103">Bromodomain</keyword>
<feature type="compositionally biased region" description="Basic and acidic residues" evidence="3">
    <location>
        <begin position="92"/>
        <end position="113"/>
    </location>
</feature>
<feature type="coiled-coil region" evidence="2">
    <location>
        <begin position="1273"/>
        <end position="1322"/>
    </location>
</feature>
<feature type="compositionally biased region" description="Acidic residues" evidence="3">
    <location>
        <begin position="1225"/>
        <end position="1240"/>
    </location>
</feature>
<feature type="compositionally biased region" description="Polar residues" evidence="3">
    <location>
        <begin position="161"/>
        <end position="171"/>
    </location>
</feature>
<feature type="region of interest" description="Disordered" evidence="3">
    <location>
        <begin position="892"/>
        <end position="921"/>
    </location>
</feature>
<sequence length="1363" mass="149785">MLKTLSQRHISWTHADFPVQHHSAPPSSSSFKASSPKSSGRPSESIAKTSELSEEVKSITPDKEHDVIMNEVEMGAAAAEGGTLLGEQQQNYRREGQNSGTGDHDIVMAEAKHGAGAGGSGKNGGDGASNAHHNGDHGSHNQQSGDSKVKSEEPTVAAQPSEATSDNNVPESNHLLYIGTLSYSEQEGSRRQHQIRGNWKYENSPASAIPQRFELIRAIPPDEDLKDLPKDGEYHGTFSLAFEFTTSREKKRQNERGVNDYGTFELVGTATKSKMEDDPGYHVRLKKIYTVTTHPPAQQQQSSAESEKKKSGKKSSAIEAEPTEEATAVKPPPPTVPPPVNVVCLRGKLSRNTSENLSLGLGDVIHKITGIWAMGLNHILDDPDNTKALCNKFEYEHKCSGESTVFPLSGKYTGWFYVSAEDGSNTKTKIFERDVMLKFIENSEGYHNVEGKGSNIYGKYTISGTLDSEGIITLFRHFQPLKLKVSNKKSGETTVTTLTTTTPAPGLLNASRDKKAALPPIPPMEDLQLSFDDVEAPDGSELVPVVQAPLTYGAVSKGIFKITEDGHHSCSGNWAITFEQLSSGTTTSSCHFGILPHIAAEDAKTMLERMDKVGATDHDDRRINIPDRGGPTMLNNETFPIDSVRYRGSFKMRKGVSKSTTVRDDQIVLKFVKNTSGSYNVYGKGINNMGVYDIVGTLILQTSTSGHLILYRVYPLVLAEPEHIPPATAKSSGKVFPGSLTEKAVGGRPMPAMKPPEKFTPSASSLQRRESSRQVKVPVRLEEDDPEAQRASLMEKCRQILRDLQGKDVQSILRYPLIRGELDSPEEFIRLVRLVFENAVTFNTMPDSFVASTARSLLAFFNSKIRTVERVLDGSQKNKKLTKAELIEMKRKEKDAAKDSKKKGKRKGLDDGGNDSKRMRLNDYVEESKTLMEALSEAAPQSPDVPVSREEFNLLLRLIQLQNEHTVAIHKLVAKSSSLSGAGADTKNSSVAATTSNHVEDSRKSTTPPKKKKPKTEKQEKAKAKAPPSPQYSPDQSPVENLEPLTMEEQVALSDGINGLPEFLLPGAMQIIREADTVNDDDDEIDLDLDMLDIRTQRKLQRYINENCKPKRKKEKKRKSSAPAPVIAAPSPPPAPSPESEELPSTVKPRPSGKTFFSLGQDDSDSDSEPESSKHAAEAKADSAPAADPFADDDDIDDEEDEDDVLKVDDIAANWVANPSQAANPEDEGEEDSDNDEDDLWGAAKKEAEASKALEADRAKREEKMIAEANMAMQKRMEEAQALGEEVRAKREEEAAIEARRLEEQEREAEIARNAAREKALQEVNEVKNTIDLDAQRELMRQYEQEFNDNYSAGASPSSDFGF</sequence>
<dbReference type="PROSITE" id="PS51525">
    <property type="entry name" value="NET"/>
    <property type="match status" value="1"/>
</dbReference>
<feature type="compositionally biased region" description="Basic and acidic residues" evidence="3">
    <location>
        <begin position="54"/>
        <end position="68"/>
    </location>
</feature>
<dbReference type="Pfam" id="PF17035">
    <property type="entry name" value="BET"/>
    <property type="match status" value="1"/>
</dbReference>
<proteinExistence type="predicted"/>
<feature type="compositionally biased region" description="Basic and acidic residues" evidence="3">
    <location>
        <begin position="1244"/>
        <end position="1259"/>
    </location>
</feature>
<feature type="region of interest" description="Disordered" evidence="3">
    <location>
        <begin position="744"/>
        <end position="788"/>
    </location>
</feature>
<protein>
    <recommendedName>
        <fullName evidence="4">NET domain-containing protein</fullName>
    </recommendedName>
</protein>
<feature type="compositionally biased region" description="Pro residues" evidence="3">
    <location>
        <begin position="330"/>
        <end position="339"/>
    </location>
</feature>
<feature type="compositionally biased region" description="Gly residues" evidence="3">
    <location>
        <begin position="115"/>
        <end position="127"/>
    </location>
</feature>
<evidence type="ECO:0000256" key="1">
    <source>
        <dbReference type="ARBA" id="ARBA00023117"/>
    </source>
</evidence>